<reference evidence="1" key="1">
    <citation type="submission" date="2014-11" db="EMBL/GenBank/DDBJ databases">
        <authorList>
            <person name="Amaro Gonzalez C."/>
        </authorList>
    </citation>
    <scope>NUCLEOTIDE SEQUENCE</scope>
</reference>
<proteinExistence type="predicted"/>
<name>A0A0E9VB96_ANGAN</name>
<reference evidence="1" key="2">
    <citation type="journal article" date="2015" name="Fish Shellfish Immunol.">
        <title>Early steps in the European eel (Anguilla anguilla)-Vibrio vulnificus interaction in the gills: Role of the RtxA13 toxin.</title>
        <authorList>
            <person name="Callol A."/>
            <person name="Pajuelo D."/>
            <person name="Ebbesson L."/>
            <person name="Teles M."/>
            <person name="MacKenzie S."/>
            <person name="Amaro C."/>
        </authorList>
    </citation>
    <scope>NUCLEOTIDE SEQUENCE</scope>
</reference>
<sequence length="39" mass="4666">MNITIDPWSAFSVDEIISATISINSRRWHARRRTFYLLK</sequence>
<organism evidence="1">
    <name type="scientific">Anguilla anguilla</name>
    <name type="common">European freshwater eel</name>
    <name type="synonym">Muraena anguilla</name>
    <dbReference type="NCBI Taxonomy" id="7936"/>
    <lineage>
        <taxon>Eukaryota</taxon>
        <taxon>Metazoa</taxon>
        <taxon>Chordata</taxon>
        <taxon>Craniata</taxon>
        <taxon>Vertebrata</taxon>
        <taxon>Euteleostomi</taxon>
        <taxon>Actinopterygii</taxon>
        <taxon>Neopterygii</taxon>
        <taxon>Teleostei</taxon>
        <taxon>Anguilliformes</taxon>
        <taxon>Anguillidae</taxon>
        <taxon>Anguilla</taxon>
    </lineage>
</organism>
<dbReference type="AlphaFoldDB" id="A0A0E9VB96"/>
<accession>A0A0E9VB96</accession>
<evidence type="ECO:0000313" key="1">
    <source>
        <dbReference type="EMBL" id="JAH75317.1"/>
    </source>
</evidence>
<dbReference type="EMBL" id="GBXM01033260">
    <property type="protein sequence ID" value="JAH75317.1"/>
    <property type="molecule type" value="Transcribed_RNA"/>
</dbReference>
<protein>
    <submittedName>
        <fullName evidence="1">Uncharacterized protein</fullName>
    </submittedName>
</protein>